<evidence type="ECO:0000256" key="5">
    <source>
        <dbReference type="ARBA" id="ARBA00022519"/>
    </source>
</evidence>
<comment type="caution">
    <text evidence="13">The sequence shown here is derived from an EMBL/GenBank/DDBJ whole genome shotgun (WGS) entry which is preliminary data.</text>
</comment>
<evidence type="ECO:0000256" key="8">
    <source>
        <dbReference type="ARBA" id="ARBA00023136"/>
    </source>
</evidence>
<dbReference type="GO" id="GO:0015627">
    <property type="term" value="C:type II protein secretion system complex"/>
    <property type="evidence" value="ECO:0007669"/>
    <property type="project" value="InterPro"/>
</dbReference>
<dbReference type="InterPro" id="IPR022346">
    <property type="entry name" value="T2SS_GspH"/>
</dbReference>
<evidence type="ECO:0000256" key="1">
    <source>
        <dbReference type="ARBA" id="ARBA00004377"/>
    </source>
</evidence>
<evidence type="ECO:0000313" key="14">
    <source>
        <dbReference type="Proteomes" id="UP000469421"/>
    </source>
</evidence>
<accession>A0A6N7LWL0</accession>
<keyword evidence="5" id="KW-0997">Cell inner membrane</keyword>
<dbReference type="RefSeq" id="WP_153502388.1">
    <property type="nucleotide sequence ID" value="NZ_WIRE01000003.1"/>
</dbReference>
<dbReference type="InterPro" id="IPR045584">
    <property type="entry name" value="Pilin-like"/>
</dbReference>
<evidence type="ECO:0000256" key="4">
    <source>
        <dbReference type="ARBA" id="ARBA00022481"/>
    </source>
</evidence>
<dbReference type="SUPFAM" id="SSF54523">
    <property type="entry name" value="Pili subunits"/>
    <property type="match status" value="1"/>
</dbReference>
<protein>
    <recommendedName>
        <fullName evidence="2">Type II secretion system protein H</fullName>
    </recommendedName>
    <alternativeName>
        <fullName evidence="10">General secretion pathway protein H</fullName>
    </alternativeName>
</protein>
<name>A0A6N7LWL0_9GAMM</name>
<evidence type="ECO:0000256" key="2">
    <source>
        <dbReference type="ARBA" id="ARBA00021549"/>
    </source>
</evidence>
<proteinExistence type="inferred from homology"/>
<evidence type="ECO:0000256" key="9">
    <source>
        <dbReference type="ARBA" id="ARBA00025772"/>
    </source>
</evidence>
<dbReference type="GO" id="GO:0015628">
    <property type="term" value="P:protein secretion by the type II secretion system"/>
    <property type="evidence" value="ECO:0007669"/>
    <property type="project" value="InterPro"/>
</dbReference>
<comment type="subcellular location">
    <subcellularLocation>
        <location evidence="1">Cell inner membrane</location>
        <topology evidence="1">Single-pass membrane protein</topology>
    </subcellularLocation>
</comment>
<evidence type="ECO:0000256" key="3">
    <source>
        <dbReference type="ARBA" id="ARBA00022475"/>
    </source>
</evidence>
<organism evidence="13 14">
    <name type="scientific">Alcanivorax sediminis</name>
    <dbReference type="NCBI Taxonomy" id="2663008"/>
    <lineage>
        <taxon>Bacteria</taxon>
        <taxon>Pseudomonadati</taxon>
        <taxon>Pseudomonadota</taxon>
        <taxon>Gammaproteobacteria</taxon>
        <taxon>Oceanospirillales</taxon>
        <taxon>Alcanivoracaceae</taxon>
        <taxon>Alcanivorax</taxon>
    </lineage>
</organism>
<dbReference type="InterPro" id="IPR012902">
    <property type="entry name" value="N_methyl_site"/>
</dbReference>
<evidence type="ECO:0000313" key="13">
    <source>
        <dbReference type="EMBL" id="MQX54837.1"/>
    </source>
</evidence>
<dbReference type="Proteomes" id="UP000469421">
    <property type="component" value="Unassembled WGS sequence"/>
</dbReference>
<dbReference type="Pfam" id="PF12019">
    <property type="entry name" value="GspH"/>
    <property type="match status" value="1"/>
</dbReference>
<keyword evidence="8 11" id="KW-0472">Membrane</keyword>
<keyword evidence="3" id="KW-1003">Cell membrane</keyword>
<keyword evidence="4" id="KW-0488">Methylation</keyword>
<sequence length="177" mass="19852">MNHLRARGKRGFTLLEALTTTSILTTLTMLAVPVIQDLLISQQLRANANQVQSMVFTARAEGAYRSNMLICSGKGRCESFDEPDNRLILVADKNANAILDQSDKVIEELSLPQGMTIQWRSFRNLPSLQINRFGVAYYQNGHFLLCYRGHARKVILNFQAKARVTTEASTKHCPPLS</sequence>
<dbReference type="AlphaFoldDB" id="A0A6N7LWL0"/>
<feature type="domain" description="General secretion pathway GspH" evidence="12">
    <location>
        <begin position="48"/>
        <end position="158"/>
    </location>
</feature>
<gene>
    <name evidence="13" type="ORF">GFN93_16450</name>
</gene>
<evidence type="ECO:0000256" key="6">
    <source>
        <dbReference type="ARBA" id="ARBA00022692"/>
    </source>
</evidence>
<comment type="similarity">
    <text evidence="9">Belongs to the GSP H family.</text>
</comment>
<dbReference type="EMBL" id="WIRE01000003">
    <property type="protein sequence ID" value="MQX54837.1"/>
    <property type="molecule type" value="Genomic_DNA"/>
</dbReference>
<keyword evidence="14" id="KW-1185">Reference proteome</keyword>
<evidence type="ECO:0000256" key="10">
    <source>
        <dbReference type="ARBA" id="ARBA00030775"/>
    </source>
</evidence>
<dbReference type="PROSITE" id="PS00409">
    <property type="entry name" value="PROKAR_NTER_METHYL"/>
    <property type="match status" value="1"/>
</dbReference>
<evidence type="ECO:0000259" key="12">
    <source>
        <dbReference type="Pfam" id="PF12019"/>
    </source>
</evidence>
<reference evidence="13 14" key="1">
    <citation type="submission" date="2019-10" db="EMBL/GenBank/DDBJ databases">
        <title>Alcanivorax sp.PA15-N-34 draft genome sequence.</title>
        <authorList>
            <person name="Liao X."/>
            <person name="Shao Z."/>
        </authorList>
    </citation>
    <scope>NUCLEOTIDE SEQUENCE [LARGE SCALE GENOMIC DNA]</scope>
    <source>
        <strain evidence="13 14">PA15-N-34</strain>
    </source>
</reference>
<dbReference type="Gene3D" id="3.55.40.10">
    <property type="entry name" value="minor pseudopilin epsh domain"/>
    <property type="match status" value="1"/>
</dbReference>
<feature type="transmembrane region" description="Helical" evidence="11">
    <location>
        <begin position="12"/>
        <end position="35"/>
    </location>
</feature>
<evidence type="ECO:0000256" key="11">
    <source>
        <dbReference type="SAM" id="Phobius"/>
    </source>
</evidence>
<dbReference type="GO" id="GO:0005886">
    <property type="term" value="C:plasma membrane"/>
    <property type="evidence" value="ECO:0007669"/>
    <property type="project" value="UniProtKB-SubCell"/>
</dbReference>
<keyword evidence="6 11" id="KW-0812">Transmembrane</keyword>
<keyword evidence="7 11" id="KW-1133">Transmembrane helix</keyword>
<evidence type="ECO:0000256" key="7">
    <source>
        <dbReference type="ARBA" id="ARBA00022989"/>
    </source>
</evidence>